<dbReference type="Proteomes" id="UP000823775">
    <property type="component" value="Unassembled WGS sequence"/>
</dbReference>
<evidence type="ECO:0000313" key="3">
    <source>
        <dbReference type="Proteomes" id="UP000823775"/>
    </source>
</evidence>
<dbReference type="PANTHER" id="PTHR13360:SF1">
    <property type="entry name" value="ACTIVATING SIGNAL COINTEGRATOR 1 COMPLEX SUBUNIT 1"/>
    <property type="match status" value="1"/>
</dbReference>
<dbReference type="InterPro" id="IPR009210">
    <property type="entry name" value="ASCC1"/>
</dbReference>
<dbReference type="InterPro" id="IPR019510">
    <property type="entry name" value="AKAP7-like_phosphoesterase"/>
</dbReference>
<reference evidence="2 3" key="1">
    <citation type="journal article" date="2021" name="BMC Genomics">
        <title>Datura genome reveals duplications of psychoactive alkaloid biosynthetic genes and high mutation rate following tissue culture.</title>
        <authorList>
            <person name="Rajewski A."/>
            <person name="Carter-House D."/>
            <person name="Stajich J."/>
            <person name="Litt A."/>
        </authorList>
    </citation>
    <scope>NUCLEOTIDE SEQUENCE [LARGE SCALE GENOMIC DNA]</scope>
    <source>
        <strain evidence="2">AR-01</strain>
    </source>
</reference>
<dbReference type="Pfam" id="PF10469">
    <property type="entry name" value="AKAP7_NLS"/>
    <property type="match status" value="1"/>
</dbReference>
<feature type="domain" description="A-kinase anchor protein 7-like phosphoesterase" evidence="1">
    <location>
        <begin position="8"/>
        <end position="116"/>
    </location>
</feature>
<dbReference type="Gene3D" id="3.90.1140.10">
    <property type="entry name" value="Cyclic phosphodiesterase"/>
    <property type="match status" value="1"/>
</dbReference>
<comment type="caution">
    <text evidence="2">The sequence shown here is derived from an EMBL/GenBank/DDBJ whole genome shotgun (WGS) entry which is preliminary data.</text>
</comment>
<evidence type="ECO:0000313" key="2">
    <source>
        <dbReference type="EMBL" id="MCD7447330.1"/>
    </source>
</evidence>
<accession>A0ABS8RL35</accession>
<organism evidence="2 3">
    <name type="scientific">Datura stramonium</name>
    <name type="common">Jimsonweed</name>
    <name type="synonym">Common thornapple</name>
    <dbReference type="NCBI Taxonomy" id="4076"/>
    <lineage>
        <taxon>Eukaryota</taxon>
        <taxon>Viridiplantae</taxon>
        <taxon>Streptophyta</taxon>
        <taxon>Embryophyta</taxon>
        <taxon>Tracheophyta</taxon>
        <taxon>Spermatophyta</taxon>
        <taxon>Magnoliopsida</taxon>
        <taxon>eudicotyledons</taxon>
        <taxon>Gunneridae</taxon>
        <taxon>Pentapetalae</taxon>
        <taxon>asterids</taxon>
        <taxon>lamiids</taxon>
        <taxon>Solanales</taxon>
        <taxon>Solanaceae</taxon>
        <taxon>Solanoideae</taxon>
        <taxon>Datureae</taxon>
        <taxon>Datura</taxon>
    </lineage>
</organism>
<sequence>MFFYSTDLGIEKSIFIKPQSFHLTVLMLKLWNNDRIEAAAEVLRSVSPKVIDALKGEPVSIRLKGLACMRGSPEKAYVVYAPVEVIGGDARLLRACQVMINAFIEAGLVLEKDANQKLKKSGESVVSAKLIFRKGSCTTTMVISIAVLPSHFLKRSWAHFVISVNVIGPSGPTKRTLYSIINSGNTRYPDLGFPSLHSYQRAAASNGG</sequence>
<evidence type="ECO:0000259" key="1">
    <source>
        <dbReference type="Pfam" id="PF10469"/>
    </source>
</evidence>
<dbReference type="EMBL" id="JACEIK010000033">
    <property type="protein sequence ID" value="MCD7447330.1"/>
    <property type="molecule type" value="Genomic_DNA"/>
</dbReference>
<keyword evidence="3" id="KW-1185">Reference proteome</keyword>
<protein>
    <recommendedName>
        <fullName evidence="1">A-kinase anchor protein 7-like phosphoesterase domain-containing protein</fullName>
    </recommendedName>
</protein>
<gene>
    <name evidence="2" type="ORF">HAX54_027194</name>
</gene>
<proteinExistence type="predicted"/>
<dbReference type="PANTHER" id="PTHR13360">
    <property type="entry name" value="ACTIVATING SIGNAL COINTEGRATOR 1 COMPLEX SUBUNIT 1"/>
    <property type="match status" value="1"/>
</dbReference>
<name>A0ABS8RL35_DATST</name>